<organism evidence="3 4">
    <name type="scientific">Aurantimicrobium photophilum</name>
    <dbReference type="NCBI Taxonomy" id="1987356"/>
    <lineage>
        <taxon>Bacteria</taxon>
        <taxon>Bacillati</taxon>
        <taxon>Actinomycetota</taxon>
        <taxon>Actinomycetes</taxon>
        <taxon>Micrococcales</taxon>
        <taxon>Microbacteriaceae</taxon>
        <taxon>Aurantimicrobium</taxon>
    </lineage>
</organism>
<evidence type="ECO:0000259" key="2">
    <source>
        <dbReference type="Pfam" id="PF10728"/>
    </source>
</evidence>
<evidence type="ECO:0000313" key="4">
    <source>
        <dbReference type="Proteomes" id="UP000246894"/>
    </source>
</evidence>
<dbReference type="PANTHER" id="PTHR40459">
    <property type="entry name" value="CONSERVED HYPOTHETICAL ALANINE AND LEUCINE RICH PROTEIN"/>
    <property type="match status" value="1"/>
</dbReference>
<dbReference type="EMBL" id="CP023994">
    <property type="protein sequence ID" value="AWR20752.1"/>
    <property type="molecule type" value="Genomic_DNA"/>
</dbReference>
<dbReference type="Pfam" id="PF10728">
    <property type="entry name" value="DUF2520"/>
    <property type="match status" value="1"/>
</dbReference>
<dbReference type="Proteomes" id="UP000246894">
    <property type="component" value="Chromosome"/>
</dbReference>
<protein>
    <submittedName>
        <fullName evidence="3">Rossmann-like domain protein</fullName>
    </submittedName>
</protein>
<dbReference type="AlphaFoldDB" id="A0A2Z3S2P2"/>
<accession>A0A2Z3S2P2</accession>
<dbReference type="Gene3D" id="3.40.50.720">
    <property type="entry name" value="NAD(P)-binding Rossmann-like Domain"/>
    <property type="match status" value="1"/>
</dbReference>
<dbReference type="KEGG" id="aum:AURMO_00132"/>
<name>A0A2Z3S2P2_9MICO</name>
<proteinExistence type="predicted"/>
<evidence type="ECO:0000313" key="3">
    <source>
        <dbReference type="EMBL" id="AWR20752.1"/>
    </source>
</evidence>
<dbReference type="InterPro" id="IPR018931">
    <property type="entry name" value="DUF2520"/>
</dbReference>
<dbReference type="RefSeq" id="WP_239406843.1">
    <property type="nucleotide sequence ID" value="NZ_CP023994.1"/>
</dbReference>
<keyword evidence="4" id="KW-1185">Reference proteome</keyword>
<dbReference type="InterPro" id="IPR036291">
    <property type="entry name" value="NAD(P)-bd_dom_sf"/>
</dbReference>
<gene>
    <name evidence="3" type="ORF">AURMO_00132</name>
</gene>
<dbReference type="PANTHER" id="PTHR40459:SF1">
    <property type="entry name" value="CONSERVED HYPOTHETICAL ALANINE AND LEUCINE RICH PROTEIN"/>
    <property type="match status" value="1"/>
</dbReference>
<feature type="domain" description="Putative oxidoreductase/dehydrogenase Rossmann-like" evidence="1">
    <location>
        <begin position="4"/>
        <end position="125"/>
    </location>
</feature>
<sequence>MNQQRDGRLGIGIIGAGKVGPILGAALAGAGHALVGISAISEESKERAQAILPDVPVLEVPRIVELSELVLIAVPDEELPDLVNGLAVAGVWQPGQIVLHTSAAYGVEVLHPAVLAGVIPLALHPAMAFTGTSMDIARLADCYIAVTAPAPVLPIGQALAVEMGGEPVVISEAQRPQYAEAIATASQFSAAIVDQATNLLGEIGIENPGRIVAPLIRSAVDNALGQAGDASRLGFTGLDD</sequence>
<dbReference type="SUPFAM" id="SSF51735">
    <property type="entry name" value="NAD(P)-binding Rossmann-fold domains"/>
    <property type="match status" value="1"/>
</dbReference>
<reference evidence="3 4" key="1">
    <citation type="submission" date="2017-10" db="EMBL/GenBank/DDBJ databases">
        <title>Genome of an Actinobacterium that displays light-enhanced growth.</title>
        <authorList>
            <person name="Maresca J.A."/>
            <person name="Hempel P."/>
            <person name="Shevchenko O."/>
            <person name="Miller K.J."/>
            <person name="Hahn M.W."/>
        </authorList>
    </citation>
    <scope>NUCLEOTIDE SEQUENCE [LARGE SCALE GENOMIC DNA]</scope>
    <source>
        <strain evidence="3 4">MWH-Mo1</strain>
    </source>
</reference>
<dbReference type="Pfam" id="PF10727">
    <property type="entry name" value="Rossmann-like"/>
    <property type="match status" value="1"/>
</dbReference>
<feature type="domain" description="DUF2520" evidence="2">
    <location>
        <begin position="142"/>
        <end position="226"/>
    </location>
</feature>
<evidence type="ECO:0000259" key="1">
    <source>
        <dbReference type="Pfam" id="PF10727"/>
    </source>
</evidence>
<dbReference type="InterPro" id="IPR019665">
    <property type="entry name" value="OxRdtase/DH_put_Rossmann_dom"/>
</dbReference>